<dbReference type="eggNOG" id="COG0662">
    <property type="taxonomic scope" value="Bacteria"/>
</dbReference>
<dbReference type="PANTHER" id="PTHR35848:SF6">
    <property type="entry name" value="CUPIN TYPE-2 DOMAIN-CONTAINING PROTEIN"/>
    <property type="match status" value="1"/>
</dbReference>
<evidence type="ECO:0000259" key="3">
    <source>
        <dbReference type="Pfam" id="PF07883"/>
    </source>
</evidence>
<dbReference type="AlphaFoldDB" id="A0A0M1VSN5"/>
<gene>
    <name evidence="4" type="ORF">FSCG_00156</name>
</gene>
<dbReference type="InterPro" id="IPR011051">
    <property type="entry name" value="RmlC_Cupin_sf"/>
</dbReference>
<evidence type="ECO:0000256" key="1">
    <source>
        <dbReference type="ARBA" id="ARBA00022723"/>
    </source>
</evidence>
<evidence type="ECO:0000313" key="5">
    <source>
        <dbReference type="Proteomes" id="UP000004925"/>
    </source>
</evidence>
<feature type="domain" description="Cupin type-2" evidence="3">
    <location>
        <begin position="75"/>
        <end position="144"/>
    </location>
</feature>
<accession>A0A0M1VSN5</accession>
<feature type="signal peptide" evidence="2">
    <location>
        <begin position="1"/>
        <end position="21"/>
    </location>
</feature>
<keyword evidence="1" id="KW-0479">Metal-binding</keyword>
<dbReference type="Gene3D" id="2.60.120.10">
    <property type="entry name" value="Jelly Rolls"/>
    <property type="match status" value="1"/>
</dbReference>
<dbReference type="InterPro" id="IPR013096">
    <property type="entry name" value="Cupin_2"/>
</dbReference>
<dbReference type="Proteomes" id="UP000004925">
    <property type="component" value="Unassembled WGS sequence"/>
</dbReference>
<dbReference type="SUPFAM" id="SSF51182">
    <property type="entry name" value="RmlC-like cupins"/>
    <property type="match status" value="1"/>
</dbReference>
<dbReference type="GO" id="GO:0046872">
    <property type="term" value="F:metal ion binding"/>
    <property type="evidence" value="ECO:0007669"/>
    <property type="project" value="UniProtKB-KW"/>
</dbReference>
<dbReference type="InterPro" id="IPR051610">
    <property type="entry name" value="GPI/OXD"/>
</dbReference>
<protein>
    <recommendedName>
        <fullName evidence="3">Cupin type-2 domain-containing protein</fullName>
    </recommendedName>
</protein>
<organism evidence="4 5">
    <name type="scientific">Fusobacterium vincentii 4_1_13</name>
    <dbReference type="NCBI Taxonomy" id="469606"/>
    <lineage>
        <taxon>Bacteria</taxon>
        <taxon>Fusobacteriati</taxon>
        <taxon>Fusobacteriota</taxon>
        <taxon>Fusobacteriia</taxon>
        <taxon>Fusobacteriales</taxon>
        <taxon>Fusobacteriaceae</taxon>
        <taxon>Fusobacterium</taxon>
    </lineage>
</organism>
<dbReference type="RefSeq" id="WP_032843490.1">
    <property type="nucleotide sequence ID" value="NZ_KQ235735.1"/>
</dbReference>
<name>A0A0M1VSN5_FUSVC</name>
<evidence type="ECO:0000256" key="2">
    <source>
        <dbReference type="SAM" id="SignalP"/>
    </source>
</evidence>
<sequence>MKKTLFSILLIGICMTGIANAKEKNPILLKQVYKKEELITLDKQNVAGGNGTLHGKFAFTRDMATEDEAIKEIGWMTLNKGESVGVHPHKNNEDTYIIVSGEGVFTDGSGKETVVKAGDVTIARPNQSHGLRNEKDEPLVFLDIIAQNHALKIEK</sequence>
<dbReference type="EMBL" id="ACDE02000013">
    <property type="protein sequence ID" value="EEO39443.2"/>
    <property type="molecule type" value="Genomic_DNA"/>
</dbReference>
<reference evidence="4 5" key="1">
    <citation type="submission" date="2011-10" db="EMBL/GenBank/DDBJ databases">
        <title>The Genome Sequence of Fusobacterium sp. 4_1_13.</title>
        <authorList>
            <consortium name="The Broad Institute Genome Sequencing Platform"/>
            <person name="Earl A."/>
            <person name="Ward D."/>
            <person name="Feldgarden M."/>
            <person name="Gevers D."/>
            <person name="Strauss J."/>
            <person name="Ambrose C."/>
            <person name="Allen-Vercoe E."/>
            <person name="Young S.K."/>
            <person name="Zeng Q."/>
            <person name="Gargeya S."/>
            <person name="Fitzgerald M."/>
            <person name="Haas B."/>
            <person name="Abouelleil A."/>
            <person name="Alvarado L."/>
            <person name="Arachchi H.M."/>
            <person name="Berlin A."/>
            <person name="Brown A."/>
            <person name="Chapman S.B."/>
            <person name="Chen Z."/>
            <person name="Dunbar C."/>
            <person name="Freedman E."/>
            <person name="Gearin G."/>
            <person name="Goldberg J."/>
            <person name="Griggs A."/>
            <person name="Gujja S."/>
            <person name="Heiman D."/>
            <person name="Howarth C."/>
            <person name="Larson L."/>
            <person name="Lui A."/>
            <person name="MacDonald P.J."/>
            <person name="Montmayeur A."/>
            <person name="Murphy C."/>
            <person name="Neiman D."/>
            <person name="Pearson M."/>
            <person name="Priest M."/>
            <person name="Roberts A."/>
            <person name="Saif S."/>
            <person name="Shea T."/>
            <person name="Shenoy N."/>
            <person name="Sisk P."/>
            <person name="Stolte C."/>
            <person name="Sykes S."/>
            <person name="Wortman J."/>
            <person name="Nusbaum C."/>
            <person name="Birren B."/>
        </authorList>
    </citation>
    <scope>NUCLEOTIDE SEQUENCE [LARGE SCALE GENOMIC DNA]</scope>
    <source>
        <strain evidence="4 5">4_1_13</strain>
    </source>
</reference>
<proteinExistence type="predicted"/>
<dbReference type="InterPro" id="IPR014710">
    <property type="entry name" value="RmlC-like_jellyroll"/>
</dbReference>
<dbReference type="CDD" id="cd02221">
    <property type="entry name" value="cupin_TM1287-like"/>
    <property type="match status" value="1"/>
</dbReference>
<keyword evidence="2" id="KW-0732">Signal</keyword>
<comment type="caution">
    <text evidence="4">The sequence shown here is derived from an EMBL/GenBank/DDBJ whole genome shotgun (WGS) entry which is preliminary data.</text>
</comment>
<dbReference type="PANTHER" id="PTHR35848">
    <property type="entry name" value="OXALATE-BINDING PROTEIN"/>
    <property type="match status" value="1"/>
</dbReference>
<evidence type="ECO:0000313" key="4">
    <source>
        <dbReference type="EMBL" id="EEO39443.2"/>
    </source>
</evidence>
<feature type="chain" id="PRO_5005624852" description="Cupin type-2 domain-containing protein" evidence="2">
    <location>
        <begin position="22"/>
        <end position="155"/>
    </location>
</feature>
<dbReference type="Pfam" id="PF07883">
    <property type="entry name" value="Cupin_2"/>
    <property type="match status" value="1"/>
</dbReference>